<dbReference type="Proteomes" id="UP000037696">
    <property type="component" value="Unassembled WGS sequence"/>
</dbReference>
<evidence type="ECO:0000313" key="1">
    <source>
        <dbReference type="EMBL" id="KOS46189.1"/>
    </source>
</evidence>
<proteinExistence type="predicted"/>
<dbReference type="AlphaFoldDB" id="A0A0M9WII5"/>
<sequence length="102" mass="11147">MDSTTTLNYVSVSISVFVCAQLSPIEAGQVRVNADGPIKSPCLNRTQLIGPLCLKLIGLVIHPISQYTVFRCKACQPGAETPIRNLCERTEGEEWEKIAGKE</sequence>
<evidence type="ECO:0000313" key="2">
    <source>
        <dbReference type="Proteomes" id="UP000037696"/>
    </source>
</evidence>
<keyword evidence="2" id="KW-1185">Reference proteome</keyword>
<protein>
    <submittedName>
        <fullName evidence="1">Uncharacterized protein</fullName>
    </submittedName>
</protein>
<organism evidence="1 2">
    <name type="scientific">Penicillium nordicum</name>
    <dbReference type="NCBI Taxonomy" id="229535"/>
    <lineage>
        <taxon>Eukaryota</taxon>
        <taxon>Fungi</taxon>
        <taxon>Dikarya</taxon>
        <taxon>Ascomycota</taxon>
        <taxon>Pezizomycotina</taxon>
        <taxon>Eurotiomycetes</taxon>
        <taxon>Eurotiomycetidae</taxon>
        <taxon>Eurotiales</taxon>
        <taxon>Aspergillaceae</taxon>
        <taxon>Penicillium</taxon>
    </lineage>
</organism>
<name>A0A0M9WII5_9EURO</name>
<comment type="caution">
    <text evidence="1">The sequence shown here is derived from an EMBL/GenBank/DDBJ whole genome shotgun (WGS) entry which is preliminary data.</text>
</comment>
<reference evidence="1 2" key="1">
    <citation type="submission" date="2015-08" db="EMBL/GenBank/DDBJ databases">
        <title>Genome sequencing of Penicillium nordicum.</title>
        <authorList>
            <person name="Nguyen H.D."/>
            <person name="Seifert K.A."/>
        </authorList>
    </citation>
    <scope>NUCLEOTIDE SEQUENCE [LARGE SCALE GENOMIC DNA]</scope>
    <source>
        <strain evidence="1 2">DAOMC 185683</strain>
    </source>
</reference>
<dbReference type="EMBL" id="LHQQ01000032">
    <property type="protein sequence ID" value="KOS46189.1"/>
    <property type="molecule type" value="Genomic_DNA"/>
</dbReference>
<gene>
    <name evidence="1" type="ORF">ACN38_g2826</name>
</gene>
<accession>A0A0M9WII5</accession>